<dbReference type="InterPro" id="IPR035013">
    <property type="entry name" value="YabN_N"/>
</dbReference>
<keyword evidence="4" id="KW-1185">Reference proteome</keyword>
<dbReference type="PANTHER" id="PTHR30522">
    <property type="entry name" value="NUCLEOSIDE TRIPHOSPHATE PYROPHOSPHOHYDROLASE"/>
    <property type="match status" value="1"/>
</dbReference>
<dbReference type="EMBL" id="WNJQ01000005">
    <property type="protein sequence ID" value="MBC9825655.1"/>
    <property type="molecule type" value="Genomic_DNA"/>
</dbReference>
<accession>A0ABR7TDX3</accession>
<feature type="domain" description="Tetrapyrrole methylase" evidence="1">
    <location>
        <begin position="4"/>
        <end position="202"/>
    </location>
</feature>
<dbReference type="InterPro" id="IPR004518">
    <property type="entry name" value="MazG-like_dom"/>
</dbReference>
<dbReference type="CDD" id="cd11528">
    <property type="entry name" value="NTP-PPase_MazG_Nterm"/>
    <property type="match status" value="1"/>
</dbReference>
<dbReference type="Proteomes" id="UP000638836">
    <property type="component" value="Unassembled WGS sequence"/>
</dbReference>
<evidence type="ECO:0000259" key="2">
    <source>
        <dbReference type="Pfam" id="PF03819"/>
    </source>
</evidence>
<reference evidence="3 4" key="1">
    <citation type="journal article" date="2020" name="Microorganisms">
        <title>New Insight into Antimicrobial Compounds from Food and Marine-Sourced Carnobacterium Species through Phenotype and Genome Analyses.</title>
        <authorList>
            <person name="Begrem S."/>
            <person name="Ivaniuk F."/>
            <person name="Gigout-Chevalier F."/>
            <person name="Kolypczuk L."/>
            <person name="Bonnetot S."/>
            <person name="Leroi F."/>
            <person name="Grovel O."/>
            <person name="Delbarre-Ladrat C."/>
            <person name="Passerini D."/>
        </authorList>
    </citation>
    <scope>NUCLEOTIDE SEQUENCE [LARGE SCALE GENOMIC DNA]</scope>
    <source>
        <strain evidence="3 4">MIP2551</strain>
    </source>
</reference>
<dbReference type="CDD" id="cd11723">
    <property type="entry name" value="YabN_N_like"/>
    <property type="match status" value="1"/>
</dbReference>
<dbReference type="InterPro" id="IPR000878">
    <property type="entry name" value="4pyrrol_Mease"/>
</dbReference>
<dbReference type="SUPFAM" id="SSF53790">
    <property type="entry name" value="Tetrapyrrole methylase"/>
    <property type="match status" value="1"/>
</dbReference>
<gene>
    <name evidence="3" type="ORF">GLO26_07430</name>
</gene>
<dbReference type="PANTHER" id="PTHR30522:SF0">
    <property type="entry name" value="NUCLEOSIDE TRIPHOSPHATE PYROPHOSPHOHYDROLASE"/>
    <property type="match status" value="1"/>
</dbReference>
<dbReference type="Gene3D" id="1.10.287.1080">
    <property type="entry name" value="MazG-like"/>
    <property type="match status" value="1"/>
</dbReference>
<evidence type="ECO:0000313" key="3">
    <source>
        <dbReference type="EMBL" id="MBC9825655.1"/>
    </source>
</evidence>
<dbReference type="Gene3D" id="3.40.1010.10">
    <property type="entry name" value="Cobalt-precorrin-4 Transmethylase, Domain 1"/>
    <property type="match status" value="1"/>
</dbReference>
<dbReference type="InterPro" id="IPR014777">
    <property type="entry name" value="4pyrrole_Mease_sub1"/>
</dbReference>
<name>A0ABR7TDX3_9LACT</name>
<protein>
    <submittedName>
        <fullName evidence="3">Nucleotide pyrophosphohydrolase</fullName>
    </submittedName>
</protein>
<sequence>MGKIKVVGLGPGDIEQLPFGVYQLLKKEKPLYLRTKLHPAVGDLEKEGIIFQSFDAIYEENEQFEDVYKIIVENLLETARQEDIIYAVPGHPMVAEKSVQLLLENEEGILIEIKGGKSFLDDLFQAVKIDPVEGFQLVDALDLNQDELEASQHIIVMQVFNEYIASEVKLTLMEKYPDEHLVALVHEAGSKTEKIEWLPLFEMDRMEGVHNLTSLYVPPLPIDERTKSFQTVQHYMDAITGENGDAWIKEQNHESLVAYMEEEVLEFKAAVENDDIDNMVEELGDVLMQVLYHTSFGEQSGYFSFEEVIETLNKKLRRRHPHVFDGIKAETPEEVDAIWQKIKAEEKRNNK</sequence>
<organism evidence="3 4">
    <name type="scientific">Carnobacterium inhibens</name>
    <dbReference type="NCBI Taxonomy" id="147709"/>
    <lineage>
        <taxon>Bacteria</taxon>
        <taxon>Bacillati</taxon>
        <taxon>Bacillota</taxon>
        <taxon>Bacilli</taxon>
        <taxon>Lactobacillales</taxon>
        <taxon>Carnobacteriaceae</taxon>
        <taxon>Carnobacterium</taxon>
    </lineage>
</organism>
<dbReference type="InterPro" id="IPR011551">
    <property type="entry name" value="NTP_PyrPHydrolase_MazG"/>
</dbReference>
<evidence type="ECO:0000259" key="1">
    <source>
        <dbReference type="Pfam" id="PF00590"/>
    </source>
</evidence>
<comment type="caution">
    <text evidence="3">The sequence shown here is derived from an EMBL/GenBank/DDBJ whole genome shotgun (WGS) entry which is preliminary data.</text>
</comment>
<dbReference type="InterPro" id="IPR048015">
    <property type="entry name" value="NTP-PPase_MazG-like_N"/>
</dbReference>
<feature type="domain" description="NTP pyrophosphohydrolase MazG-like" evidence="2">
    <location>
        <begin position="251"/>
        <end position="324"/>
    </location>
</feature>
<dbReference type="RefSeq" id="WP_187948863.1">
    <property type="nucleotide sequence ID" value="NZ_WNJQ01000005.1"/>
</dbReference>
<dbReference type="InterPro" id="IPR035996">
    <property type="entry name" value="4pyrrol_Methylase_sf"/>
</dbReference>
<proteinExistence type="predicted"/>
<dbReference type="Pfam" id="PF03819">
    <property type="entry name" value="MazG"/>
    <property type="match status" value="1"/>
</dbReference>
<dbReference type="Pfam" id="PF00590">
    <property type="entry name" value="TP_methylase"/>
    <property type="match status" value="1"/>
</dbReference>
<evidence type="ECO:0000313" key="4">
    <source>
        <dbReference type="Proteomes" id="UP000638836"/>
    </source>
</evidence>
<dbReference type="SUPFAM" id="SSF101386">
    <property type="entry name" value="all-alpha NTP pyrophosphatases"/>
    <property type="match status" value="1"/>
</dbReference>